<evidence type="ECO:0000259" key="1">
    <source>
        <dbReference type="Pfam" id="PF13480"/>
    </source>
</evidence>
<proteinExistence type="predicted"/>
<sequence length="350" mass="39292">MSHSDAIDSAGANAAGSGFERALGRVAAPAVISAARIVTRLTTRGVHIAWFDAWNSTLDQALDALPAIPYCARDLYRELTQPTSVRKRHVLATENGQPTALISLRRRRRYWEPVAYQALPGVIAPASSPAALGRALNALGIEVRIEGGLKADVADLRPRTFWSQERRQVDLQSDYEALWTSKHRNNVRRARKRCDEFMRLRIDDEGDLEWCCAQWSRMWESNDANETVAAEDRLRFWRAFMRWQTADSPIRFHTLHLLDGDRRAAGNVLMCQDGVVLGQCIVRDPEYDHCAVGVRSMDSAIQWSASAGLRWFDLGGGSDYKRLWGDSLSLGYGAIFRPKAVSALYRFGLL</sequence>
<keyword evidence="3" id="KW-1185">Reference proteome</keyword>
<name>A0ABV1Z765_9HYPH</name>
<dbReference type="RefSeq" id="WP_352561923.1">
    <property type="nucleotide sequence ID" value="NZ_JAMYQB010000031.1"/>
</dbReference>
<dbReference type="Pfam" id="PF13480">
    <property type="entry name" value="Acetyltransf_6"/>
    <property type="match status" value="1"/>
</dbReference>
<dbReference type="Proteomes" id="UP001433071">
    <property type="component" value="Unassembled WGS sequence"/>
</dbReference>
<protein>
    <submittedName>
        <fullName evidence="2">GNAT family N-acetyltransferase</fullName>
    </submittedName>
</protein>
<dbReference type="InterPro" id="IPR038740">
    <property type="entry name" value="BioF2-like_GNAT_dom"/>
</dbReference>
<evidence type="ECO:0000313" key="3">
    <source>
        <dbReference type="Proteomes" id="UP001433071"/>
    </source>
</evidence>
<accession>A0ABV1Z765</accession>
<dbReference type="InterPro" id="IPR016181">
    <property type="entry name" value="Acyl_CoA_acyltransferase"/>
</dbReference>
<comment type="caution">
    <text evidence="2">The sequence shown here is derived from an EMBL/GenBank/DDBJ whole genome shotgun (WGS) entry which is preliminary data.</text>
</comment>
<gene>
    <name evidence="2" type="ORF">NKI36_28385</name>
</gene>
<dbReference type="EMBL" id="JAMYQB010000031">
    <property type="protein sequence ID" value="MER9407935.1"/>
    <property type="molecule type" value="Genomic_DNA"/>
</dbReference>
<feature type="domain" description="BioF2-like acetyltransferase" evidence="1">
    <location>
        <begin position="181"/>
        <end position="322"/>
    </location>
</feature>
<dbReference type="Gene3D" id="3.40.630.30">
    <property type="match status" value="1"/>
</dbReference>
<evidence type="ECO:0000313" key="2">
    <source>
        <dbReference type="EMBL" id="MER9407935.1"/>
    </source>
</evidence>
<reference evidence="2 3" key="1">
    <citation type="journal article" date="2024" name="Proc. Natl. Acad. Sci. U.S.A.">
        <title>The evolutionary genomics of adaptation to stress in wild rhizobium bacteria.</title>
        <authorList>
            <person name="Kehlet-Delgado H."/>
            <person name="Montoya A.P."/>
            <person name="Jensen K.T."/>
            <person name="Wendlandt C.E."/>
            <person name="Dexheimer C."/>
            <person name="Roberts M."/>
            <person name="Torres Martinez L."/>
            <person name="Friesen M.L."/>
            <person name="Griffitts J.S."/>
            <person name="Porter S.S."/>
        </authorList>
    </citation>
    <scope>NUCLEOTIDE SEQUENCE [LARGE SCALE GENOMIC DNA]</scope>
    <source>
        <strain evidence="2 3">M0641</strain>
    </source>
</reference>
<dbReference type="SUPFAM" id="SSF55729">
    <property type="entry name" value="Acyl-CoA N-acyltransferases (Nat)"/>
    <property type="match status" value="1"/>
</dbReference>
<organism evidence="2 3">
    <name type="scientific">Mesorhizobium caraganae</name>
    <dbReference type="NCBI Taxonomy" id="483206"/>
    <lineage>
        <taxon>Bacteria</taxon>
        <taxon>Pseudomonadati</taxon>
        <taxon>Pseudomonadota</taxon>
        <taxon>Alphaproteobacteria</taxon>
        <taxon>Hyphomicrobiales</taxon>
        <taxon>Phyllobacteriaceae</taxon>
        <taxon>Mesorhizobium</taxon>
    </lineage>
</organism>